<dbReference type="SUPFAM" id="SSF109604">
    <property type="entry name" value="HD-domain/PDEase-like"/>
    <property type="match status" value="1"/>
</dbReference>
<protein>
    <recommendedName>
        <fullName evidence="1">HD-GYP domain-containing protein</fullName>
    </recommendedName>
</protein>
<dbReference type="Pfam" id="PF13487">
    <property type="entry name" value="HD_5"/>
    <property type="match status" value="1"/>
</dbReference>
<dbReference type="eggNOG" id="COG2206">
    <property type="taxonomic scope" value="Bacteria"/>
</dbReference>
<evidence type="ECO:0000313" key="3">
    <source>
        <dbReference type="Proteomes" id="UP000029692"/>
    </source>
</evidence>
<evidence type="ECO:0000259" key="1">
    <source>
        <dbReference type="PROSITE" id="PS51832"/>
    </source>
</evidence>
<dbReference type="PANTHER" id="PTHR43155:SF2">
    <property type="entry name" value="CYCLIC DI-GMP PHOSPHODIESTERASE PA4108"/>
    <property type="match status" value="1"/>
</dbReference>
<reference evidence="2 3" key="1">
    <citation type="submission" date="2014-05" db="EMBL/GenBank/DDBJ databases">
        <title>De novo Genome Sequence of Spirocheata sp.</title>
        <authorList>
            <person name="Shivani Y."/>
            <person name="Subhash Y."/>
            <person name="Tushar L."/>
            <person name="Sasikala C."/>
            <person name="Ramana C.V."/>
        </authorList>
    </citation>
    <scope>NUCLEOTIDE SEQUENCE [LARGE SCALE GENOMIC DNA]</scope>
    <source>
        <strain evidence="2 3">JC230</strain>
    </source>
</reference>
<sequence length="381" mass="42761">MKTLLTNQLQPGMIFSESVYIEEDTILIPANVALLEKDIERLKKWGIEMVQTPGDILVGDPENPDPRRGLAQLLFNNPTQRKLMKDYTGWCQTLTGYFEKIRKGSLIEREGLLNLLASITNTLNEFRGDMIQLILYGVKGESTIIENAINGTIISYLVGQELALLPHKLQQLSIAALLRDIGMAKIPASIREKQGGLENKELQLIKTHTIHTYKLITKELQFSEDVGMAALQHHERWDGKGYPRGLKGKEILLTGRVISIADAFEAMVSERPYRDSMIGYTAMRTILSDNGRRFDPEVVKVFIRTLGIYPIGSIVLLSDASIGRVVQNHPDAPLRPEIKIMVNTEGRQYLKDEGEILDLMQTKGVFIARAVNPKELPTGQT</sequence>
<organism evidence="2 3">
    <name type="scientific">Spirochaeta lutea</name>
    <dbReference type="NCBI Taxonomy" id="1480694"/>
    <lineage>
        <taxon>Bacteria</taxon>
        <taxon>Pseudomonadati</taxon>
        <taxon>Spirochaetota</taxon>
        <taxon>Spirochaetia</taxon>
        <taxon>Spirochaetales</taxon>
        <taxon>Spirochaetaceae</taxon>
        <taxon>Spirochaeta</taxon>
    </lineage>
</organism>
<dbReference type="InterPro" id="IPR003607">
    <property type="entry name" value="HD/PDEase_dom"/>
</dbReference>
<dbReference type="PANTHER" id="PTHR43155">
    <property type="entry name" value="CYCLIC DI-GMP PHOSPHODIESTERASE PA4108-RELATED"/>
    <property type="match status" value="1"/>
</dbReference>
<dbReference type="CDD" id="cd00077">
    <property type="entry name" value="HDc"/>
    <property type="match status" value="1"/>
</dbReference>
<evidence type="ECO:0000313" key="2">
    <source>
        <dbReference type="EMBL" id="KGE73942.1"/>
    </source>
</evidence>
<dbReference type="EMBL" id="JNUP01000001">
    <property type="protein sequence ID" value="KGE73942.1"/>
    <property type="molecule type" value="Genomic_DNA"/>
</dbReference>
<keyword evidence="3" id="KW-1185">Reference proteome</keyword>
<name>A0A098R5C3_9SPIO</name>
<dbReference type="RefSeq" id="WP_037544437.1">
    <property type="nucleotide sequence ID" value="NZ_JNUP01000001.1"/>
</dbReference>
<feature type="domain" description="HD-GYP" evidence="1">
    <location>
        <begin position="109"/>
        <end position="318"/>
    </location>
</feature>
<gene>
    <name evidence="2" type="ORF">DC28_01835</name>
</gene>
<dbReference type="STRING" id="1480694.DC28_01835"/>
<dbReference type="InterPro" id="IPR037522">
    <property type="entry name" value="HD_GYP_dom"/>
</dbReference>
<dbReference type="Proteomes" id="UP000029692">
    <property type="component" value="Unassembled WGS sequence"/>
</dbReference>
<dbReference type="AlphaFoldDB" id="A0A098R5C3"/>
<dbReference type="PROSITE" id="PS51832">
    <property type="entry name" value="HD_GYP"/>
    <property type="match status" value="1"/>
</dbReference>
<comment type="caution">
    <text evidence="2">The sequence shown here is derived from an EMBL/GenBank/DDBJ whole genome shotgun (WGS) entry which is preliminary data.</text>
</comment>
<dbReference type="Gene3D" id="1.10.3210.10">
    <property type="entry name" value="Hypothetical protein af1432"/>
    <property type="match status" value="1"/>
</dbReference>
<proteinExistence type="predicted"/>
<accession>A0A098R5C3</accession>